<dbReference type="Proteomes" id="UP000184368">
    <property type="component" value="Unassembled WGS sequence"/>
</dbReference>
<dbReference type="GO" id="GO:0016702">
    <property type="term" value="F:oxidoreductase activity, acting on single donors with incorporation of molecular oxygen, incorporation of two atoms of oxygen"/>
    <property type="evidence" value="ECO:0007669"/>
    <property type="project" value="InterPro"/>
</dbReference>
<keyword evidence="1" id="KW-0812">Transmembrane</keyword>
<feature type="transmembrane region" description="Helical" evidence="1">
    <location>
        <begin position="153"/>
        <end position="171"/>
    </location>
</feature>
<evidence type="ECO:0000256" key="1">
    <source>
        <dbReference type="SAM" id="Phobius"/>
    </source>
</evidence>
<feature type="transmembrane region" description="Helical" evidence="1">
    <location>
        <begin position="111"/>
        <end position="133"/>
    </location>
</feature>
<keyword evidence="1" id="KW-0472">Membrane</keyword>
<dbReference type="Pfam" id="PF15461">
    <property type="entry name" value="BCD"/>
    <property type="match status" value="1"/>
</dbReference>
<accession>A0A1M5ISW2</accession>
<dbReference type="InterPro" id="IPR022270">
    <property type="entry name" value="Blh_diox"/>
</dbReference>
<feature type="transmembrane region" description="Helical" evidence="1">
    <location>
        <begin position="271"/>
        <end position="290"/>
    </location>
</feature>
<protein>
    <submittedName>
        <fullName evidence="2">Beta-carotene 15,15'-monooxygenase, Brp/Blh family</fullName>
    </submittedName>
</protein>
<feature type="transmembrane region" description="Helical" evidence="1">
    <location>
        <begin position="237"/>
        <end position="259"/>
    </location>
</feature>
<organism evidence="2 3">
    <name type="scientific">Cnuella takakiae</name>
    <dbReference type="NCBI Taxonomy" id="1302690"/>
    <lineage>
        <taxon>Bacteria</taxon>
        <taxon>Pseudomonadati</taxon>
        <taxon>Bacteroidota</taxon>
        <taxon>Chitinophagia</taxon>
        <taxon>Chitinophagales</taxon>
        <taxon>Chitinophagaceae</taxon>
        <taxon>Cnuella</taxon>
    </lineage>
</organism>
<sequence length="299" mass="34733">MLLIVLEQMMVGFSLTTQLVLLAVAMATTGIPHGALDYLIFRQQEQSAGRKYSLFRFLCYYLGLMAFYALFWWINPGLSLLLFLLIASWHFADNDFSALPLHHKADNLIRVAFGGWLLLVLIFGHTSEILVYLQQIVGTQNFLLRFAQWYRPYEAAVFWMGLPGWILMLWMRLRWQGLVFRQFQSIITLMFLLFLCRQLPLIVGFAVYFAIWHSLQSFRSIWLYLRSNNKLFRSVRQLVVPGLPFVLGAFFGLILFFFWSSAAPDALTPLWIFLSLITLPHGLLMHEVFVQGTKKKQAS</sequence>
<proteinExistence type="predicted"/>
<keyword evidence="2" id="KW-0503">Monooxygenase</keyword>
<keyword evidence="1" id="KW-1133">Transmembrane helix</keyword>
<feature type="transmembrane region" description="Helical" evidence="1">
    <location>
        <begin position="20"/>
        <end position="41"/>
    </location>
</feature>
<evidence type="ECO:0000313" key="2">
    <source>
        <dbReference type="EMBL" id="SHG31432.1"/>
    </source>
</evidence>
<reference evidence="2 3" key="1">
    <citation type="submission" date="2016-11" db="EMBL/GenBank/DDBJ databases">
        <authorList>
            <person name="Jaros S."/>
            <person name="Januszkiewicz K."/>
            <person name="Wedrychowicz H."/>
        </authorList>
    </citation>
    <scope>NUCLEOTIDE SEQUENCE [LARGE SCALE GENOMIC DNA]</scope>
    <source>
        <strain evidence="2 3">DSM 26897</strain>
    </source>
</reference>
<dbReference type="GO" id="GO:0004497">
    <property type="term" value="F:monooxygenase activity"/>
    <property type="evidence" value="ECO:0007669"/>
    <property type="project" value="UniProtKB-KW"/>
</dbReference>
<keyword evidence="3" id="KW-1185">Reference proteome</keyword>
<dbReference type="STRING" id="1302690.BUE76_20410"/>
<dbReference type="AlphaFoldDB" id="A0A1M5ISW2"/>
<name>A0A1M5ISW2_9BACT</name>
<dbReference type="EMBL" id="FQUO01000025">
    <property type="protein sequence ID" value="SHG31432.1"/>
    <property type="molecule type" value="Genomic_DNA"/>
</dbReference>
<evidence type="ECO:0000313" key="3">
    <source>
        <dbReference type="Proteomes" id="UP000184368"/>
    </source>
</evidence>
<feature type="transmembrane region" description="Helical" evidence="1">
    <location>
        <begin position="201"/>
        <end position="225"/>
    </location>
</feature>
<gene>
    <name evidence="2" type="ORF">SAMN05444008_12545</name>
</gene>
<feature type="transmembrane region" description="Helical" evidence="1">
    <location>
        <begin position="53"/>
        <end position="74"/>
    </location>
</feature>
<keyword evidence="2" id="KW-0560">Oxidoreductase</keyword>
<dbReference type="NCBIfam" id="TIGR03753">
    <property type="entry name" value="blh_monoox"/>
    <property type="match status" value="1"/>
</dbReference>